<evidence type="ECO:0000256" key="1">
    <source>
        <dbReference type="SAM" id="MobiDB-lite"/>
    </source>
</evidence>
<feature type="compositionally biased region" description="Basic and acidic residues" evidence="1">
    <location>
        <begin position="7"/>
        <end position="33"/>
    </location>
</feature>
<accession>A0ABT1TDL6</accession>
<dbReference type="RefSeq" id="WP_256601244.1">
    <property type="nucleotide sequence ID" value="NZ_JANIBJ010000007.1"/>
</dbReference>
<protein>
    <submittedName>
        <fullName evidence="2">Uncharacterized protein</fullName>
    </submittedName>
</protein>
<organism evidence="2 3">
    <name type="scientific">Methylomonas subterranea</name>
    <dbReference type="NCBI Taxonomy" id="2952225"/>
    <lineage>
        <taxon>Bacteria</taxon>
        <taxon>Pseudomonadati</taxon>
        <taxon>Pseudomonadota</taxon>
        <taxon>Gammaproteobacteria</taxon>
        <taxon>Methylococcales</taxon>
        <taxon>Methylococcaceae</taxon>
        <taxon>Methylomonas</taxon>
    </lineage>
</organism>
<feature type="region of interest" description="Disordered" evidence="1">
    <location>
        <begin position="1"/>
        <end position="33"/>
    </location>
</feature>
<evidence type="ECO:0000313" key="3">
    <source>
        <dbReference type="Proteomes" id="UP001524499"/>
    </source>
</evidence>
<dbReference type="Proteomes" id="UP001524499">
    <property type="component" value="Unassembled WGS sequence"/>
</dbReference>
<comment type="caution">
    <text evidence="2">The sequence shown here is derived from an EMBL/GenBank/DDBJ whole genome shotgun (WGS) entry which is preliminary data.</text>
</comment>
<gene>
    <name evidence="2" type="ORF">NP590_05430</name>
</gene>
<evidence type="ECO:0000313" key="2">
    <source>
        <dbReference type="EMBL" id="MCQ8103540.1"/>
    </source>
</evidence>
<keyword evidence="3" id="KW-1185">Reference proteome</keyword>
<reference evidence="2 3" key="1">
    <citation type="submission" date="2022-07" db="EMBL/GenBank/DDBJ databases">
        <title>Methylomonas rivi sp. nov., Methylomonas rosea sp. nov., Methylomonas aureus sp. nov. and Methylomonas subterranea sp. nov., four novel methanotrophs isolated from a freshwater creek and the deep terrestrial subsurface.</title>
        <authorList>
            <person name="Abin C."/>
            <person name="Sankaranarayanan K."/>
            <person name="Garner C."/>
            <person name="Sindelar R."/>
            <person name="Kotary K."/>
            <person name="Garner R."/>
            <person name="Barclay S."/>
            <person name="Lawson P."/>
            <person name="Krumholz L."/>
        </authorList>
    </citation>
    <scope>NUCLEOTIDE SEQUENCE [LARGE SCALE GENOMIC DNA]</scope>
    <source>
        <strain evidence="2 3">SURF-2</strain>
    </source>
</reference>
<sequence>MTTAKIKNRDQGKRGESNKTEEDSTVEIRRQRKANEIRKQIREEWAATECGYRENKRRDAANFPRLYQSAEAAGRDFRQNGHRYGERQKTFRFYWKIPNCDPIKVSYFLTRFGRVALLPPDWCYYTRSALGLSVNKRITRPDEWEKLLSEYLNSPKAAGKRWFTTNDLLIRVFDIDEIRIKKIDQVTVGRIMKKLGWVRVRETVYPRRFGYVRPEAIESDQTN</sequence>
<proteinExistence type="predicted"/>
<dbReference type="EMBL" id="JANIBJ010000007">
    <property type="protein sequence ID" value="MCQ8103540.1"/>
    <property type="molecule type" value="Genomic_DNA"/>
</dbReference>
<name>A0ABT1TDL6_9GAMM</name>